<evidence type="ECO:0000259" key="5">
    <source>
        <dbReference type="Pfam" id="PF04542"/>
    </source>
</evidence>
<evidence type="ECO:0000313" key="7">
    <source>
        <dbReference type="EMBL" id="HIQ62707.1"/>
    </source>
</evidence>
<dbReference type="Proteomes" id="UP000886819">
    <property type="component" value="Unassembled WGS sequence"/>
</dbReference>
<keyword evidence="2" id="KW-0805">Transcription regulation</keyword>
<dbReference type="Pfam" id="PF08281">
    <property type="entry name" value="Sigma70_r4_2"/>
    <property type="match status" value="1"/>
</dbReference>
<dbReference type="CDD" id="cd06171">
    <property type="entry name" value="Sigma70_r4"/>
    <property type="match status" value="1"/>
</dbReference>
<evidence type="ECO:0000256" key="1">
    <source>
        <dbReference type="ARBA" id="ARBA00010641"/>
    </source>
</evidence>
<dbReference type="GO" id="GO:0003677">
    <property type="term" value="F:DNA binding"/>
    <property type="evidence" value="ECO:0007669"/>
    <property type="project" value="InterPro"/>
</dbReference>
<comment type="similarity">
    <text evidence="1">Belongs to the sigma-70 factor family. ECF subfamily.</text>
</comment>
<reference evidence="7" key="1">
    <citation type="submission" date="2020-10" db="EMBL/GenBank/DDBJ databases">
        <authorList>
            <person name="Gilroy R."/>
        </authorList>
    </citation>
    <scope>NUCLEOTIDE SEQUENCE</scope>
    <source>
        <strain evidence="7">ChiHile30-977</strain>
    </source>
</reference>
<keyword evidence="4" id="KW-0804">Transcription</keyword>
<gene>
    <name evidence="7" type="ORF">IAA66_03860</name>
</gene>
<name>A0A9D1CII1_9FIRM</name>
<dbReference type="InterPro" id="IPR007627">
    <property type="entry name" value="RNA_pol_sigma70_r2"/>
</dbReference>
<sequence>MAAEREAGGIHDQTLRRWVEQYQLALLRMCYLCLRDAALAEDAVQETFLKAYRTMPSLRAQRYEKTWLMRIAINTCRDMRRSRWFRYVDRRVTPETLPQAAEPFEEKDEALTLALMKLPERCREIVVLHYYQQLSIAEIARMLNVSASTVSTQLSRGKKKLRAALERGPGHG</sequence>
<dbReference type="EMBL" id="DVFI01000056">
    <property type="protein sequence ID" value="HIQ62707.1"/>
    <property type="molecule type" value="Genomic_DNA"/>
</dbReference>
<dbReference type="InterPro" id="IPR036388">
    <property type="entry name" value="WH-like_DNA-bd_sf"/>
</dbReference>
<dbReference type="InterPro" id="IPR013249">
    <property type="entry name" value="RNA_pol_sigma70_r4_t2"/>
</dbReference>
<dbReference type="GO" id="GO:0006352">
    <property type="term" value="P:DNA-templated transcription initiation"/>
    <property type="evidence" value="ECO:0007669"/>
    <property type="project" value="InterPro"/>
</dbReference>
<dbReference type="AlphaFoldDB" id="A0A9D1CII1"/>
<dbReference type="NCBIfam" id="TIGR02937">
    <property type="entry name" value="sigma70-ECF"/>
    <property type="match status" value="1"/>
</dbReference>
<keyword evidence="3" id="KW-0731">Sigma factor</keyword>
<dbReference type="Gene3D" id="1.10.10.10">
    <property type="entry name" value="Winged helix-like DNA-binding domain superfamily/Winged helix DNA-binding domain"/>
    <property type="match status" value="1"/>
</dbReference>
<dbReference type="Pfam" id="PF04542">
    <property type="entry name" value="Sigma70_r2"/>
    <property type="match status" value="1"/>
</dbReference>
<dbReference type="InterPro" id="IPR014284">
    <property type="entry name" value="RNA_pol_sigma-70_dom"/>
</dbReference>
<evidence type="ECO:0000313" key="8">
    <source>
        <dbReference type="Proteomes" id="UP000886819"/>
    </source>
</evidence>
<reference evidence="7" key="2">
    <citation type="journal article" date="2021" name="PeerJ">
        <title>Extensive microbial diversity within the chicken gut microbiome revealed by metagenomics and culture.</title>
        <authorList>
            <person name="Gilroy R."/>
            <person name="Ravi A."/>
            <person name="Getino M."/>
            <person name="Pursley I."/>
            <person name="Horton D.L."/>
            <person name="Alikhan N.F."/>
            <person name="Baker D."/>
            <person name="Gharbi K."/>
            <person name="Hall N."/>
            <person name="Watson M."/>
            <person name="Adriaenssens E.M."/>
            <person name="Foster-Nyarko E."/>
            <person name="Jarju S."/>
            <person name="Secka A."/>
            <person name="Antonio M."/>
            <person name="Oren A."/>
            <person name="Chaudhuri R.R."/>
            <person name="La Ragione R."/>
            <person name="Hildebrand F."/>
            <person name="Pallen M.J."/>
        </authorList>
    </citation>
    <scope>NUCLEOTIDE SEQUENCE</scope>
    <source>
        <strain evidence="7">ChiHile30-977</strain>
    </source>
</reference>
<evidence type="ECO:0000256" key="3">
    <source>
        <dbReference type="ARBA" id="ARBA00023082"/>
    </source>
</evidence>
<protein>
    <submittedName>
        <fullName evidence="7">Sigma-70 family RNA polymerase sigma factor</fullName>
    </submittedName>
</protein>
<dbReference type="Gene3D" id="1.10.1740.10">
    <property type="match status" value="1"/>
</dbReference>
<feature type="domain" description="RNA polymerase sigma factor 70 region 4 type 2" evidence="6">
    <location>
        <begin position="109"/>
        <end position="161"/>
    </location>
</feature>
<organism evidence="7 8">
    <name type="scientific">Candidatus Avichristensenella intestinipullorum</name>
    <dbReference type="NCBI Taxonomy" id="2840693"/>
    <lineage>
        <taxon>Bacteria</taxon>
        <taxon>Bacillati</taxon>
        <taxon>Bacillota</taxon>
        <taxon>Clostridia</taxon>
        <taxon>Candidatus Avichristensenella</taxon>
    </lineage>
</organism>
<dbReference type="InterPro" id="IPR013325">
    <property type="entry name" value="RNA_pol_sigma_r2"/>
</dbReference>
<dbReference type="PANTHER" id="PTHR43133:SF51">
    <property type="entry name" value="RNA POLYMERASE SIGMA FACTOR"/>
    <property type="match status" value="1"/>
</dbReference>
<evidence type="ECO:0000256" key="4">
    <source>
        <dbReference type="ARBA" id="ARBA00023163"/>
    </source>
</evidence>
<dbReference type="PANTHER" id="PTHR43133">
    <property type="entry name" value="RNA POLYMERASE ECF-TYPE SIGMA FACTO"/>
    <property type="match status" value="1"/>
</dbReference>
<dbReference type="SUPFAM" id="SSF88659">
    <property type="entry name" value="Sigma3 and sigma4 domains of RNA polymerase sigma factors"/>
    <property type="match status" value="1"/>
</dbReference>
<accession>A0A9D1CII1</accession>
<evidence type="ECO:0000256" key="2">
    <source>
        <dbReference type="ARBA" id="ARBA00023015"/>
    </source>
</evidence>
<comment type="caution">
    <text evidence="7">The sequence shown here is derived from an EMBL/GenBank/DDBJ whole genome shotgun (WGS) entry which is preliminary data.</text>
</comment>
<dbReference type="GO" id="GO:0016987">
    <property type="term" value="F:sigma factor activity"/>
    <property type="evidence" value="ECO:0007669"/>
    <property type="project" value="UniProtKB-KW"/>
</dbReference>
<dbReference type="SUPFAM" id="SSF88946">
    <property type="entry name" value="Sigma2 domain of RNA polymerase sigma factors"/>
    <property type="match status" value="1"/>
</dbReference>
<proteinExistence type="inferred from homology"/>
<feature type="domain" description="RNA polymerase sigma-70 region 2" evidence="5">
    <location>
        <begin position="19"/>
        <end position="84"/>
    </location>
</feature>
<evidence type="ECO:0000259" key="6">
    <source>
        <dbReference type="Pfam" id="PF08281"/>
    </source>
</evidence>
<dbReference type="InterPro" id="IPR039425">
    <property type="entry name" value="RNA_pol_sigma-70-like"/>
</dbReference>
<dbReference type="InterPro" id="IPR013324">
    <property type="entry name" value="RNA_pol_sigma_r3/r4-like"/>
</dbReference>